<evidence type="ECO:0000259" key="4">
    <source>
        <dbReference type="Pfam" id="PF11250"/>
    </source>
</evidence>
<keyword evidence="3" id="KW-0472">Membrane</keyword>
<keyword evidence="6" id="KW-1185">Reference proteome</keyword>
<keyword evidence="3" id="KW-0812">Transmembrane</keyword>
<evidence type="ECO:0000313" key="5">
    <source>
        <dbReference type="EMBL" id="KAK1319666.1"/>
    </source>
</evidence>
<comment type="similarity">
    <text evidence="1">Belongs to the fantastic four family.</text>
</comment>
<reference evidence="5" key="2">
    <citation type="submission" date="2023-06" db="EMBL/GenBank/DDBJ databases">
        <authorList>
            <person name="Ma L."/>
            <person name="Liu K.-W."/>
            <person name="Li Z."/>
            <person name="Hsiao Y.-Y."/>
            <person name="Qi Y."/>
            <person name="Fu T."/>
            <person name="Tang G."/>
            <person name="Zhang D."/>
            <person name="Sun W.-H."/>
            <person name="Liu D.-K."/>
            <person name="Li Y."/>
            <person name="Chen G.-Z."/>
            <person name="Liu X.-D."/>
            <person name="Liao X.-Y."/>
            <person name="Jiang Y.-T."/>
            <person name="Yu X."/>
            <person name="Hao Y."/>
            <person name="Huang J."/>
            <person name="Zhao X.-W."/>
            <person name="Ke S."/>
            <person name="Chen Y.-Y."/>
            <person name="Wu W.-L."/>
            <person name="Hsu J.-L."/>
            <person name="Lin Y.-F."/>
            <person name="Huang M.-D."/>
            <person name="Li C.-Y."/>
            <person name="Huang L."/>
            <person name="Wang Z.-W."/>
            <person name="Zhao X."/>
            <person name="Zhong W.-Y."/>
            <person name="Peng D.-H."/>
            <person name="Ahmad S."/>
            <person name="Lan S."/>
            <person name="Zhang J.-S."/>
            <person name="Tsai W.-C."/>
            <person name="Van De Peer Y."/>
            <person name="Liu Z.-J."/>
        </authorList>
    </citation>
    <scope>NUCLEOTIDE SEQUENCE</scope>
    <source>
        <strain evidence="5">CP</strain>
        <tissue evidence="5">Leaves</tissue>
    </source>
</reference>
<dbReference type="InterPro" id="IPR046431">
    <property type="entry name" value="FAF_dom"/>
</dbReference>
<feature type="region of interest" description="Disordered" evidence="2">
    <location>
        <begin position="171"/>
        <end position="205"/>
    </location>
</feature>
<gene>
    <name evidence="5" type="primary">FAF3</name>
    <name evidence="5" type="ORF">QJS10_CPB04g00714</name>
</gene>
<evidence type="ECO:0000256" key="2">
    <source>
        <dbReference type="SAM" id="MobiDB-lite"/>
    </source>
</evidence>
<dbReference type="PANTHER" id="PTHR33155:SF8">
    <property type="entry name" value="PROTEIN FANTASTIC FOUR 1"/>
    <property type="match status" value="1"/>
</dbReference>
<organism evidence="5 6">
    <name type="scientific">Acorus calamus</name>
    <name type="common">Sweet flag</name>
    <dbReference type="NCBI Taxonomy" id="4465"/>
    <lineage>
        <taxon>Eukaryota</taxon>
        <taxon>Viridiplantae</taxon>
        <taxon>Streptophyta</taxon>
        <taxon>Embryophyta</taxon>
        <taxon>Tracheophyta</taxon>
        <taxon>Spermatophyta</taxon>
        <taxon>Magnoliopsida</taxon>
        <taxon>Liliopsida</taxon>
        <taxon>Acoraceae</taxon>
        <taxon>Acorus</taxon>
    </lineage>
</organism>
<name>A0AAV9F262_ACOCL</name>
<feature type="compositionally biased region" description="Acidic residues" evidence="2">
    <location>
        <begin position="171"/>
        <end position="201"/>
    </location>
</feature>
<dbReference type="PANTHER" id="PTHR33155">
    <property type="entry name" value="FANTASTIC FOUR-LIKE PROTEIN (DUF3049)"/>
    <property type="match status" value="1"/>
</dbReference>
<dbReference type="EMBL" id="JAUJYO010000004">
    <property type="protein sequence ID" value="KAK1319666.1"/>
    <property type="molecule type" value="Genomic_DNA"/>
</dbReference>
<dbReference type="Proteomes" id="UP001180020">
    <property type="component" value="Unassembled WGS sequence"/>
</dbReference>
<feature type="domain" description="FAF" evidence="4">
    <location>
        <begin position="118"/>
        <end position="164"/>
    </location>
</feature>
<protein>
    <submittedName>
        <fullName evidence="5">Protein FANTASTIC FOUR 3</fullName>
    </submittedName>
</protein>
<feature type="transmembrane region" description="Helical" evidence="3">
    <location>
        <begin position="233"/>
        <end position="255"/>
    </location>
</feature>
<evidence type="ECO:0000256" key="1">
    <source>
        <dbReference type="ARBA" id="ARBA00008690"/>
    </source>
</evidence>
<dbReference type="InterPro" id="IPR021410">
    <property type="entry name" value="FAF"/>
</dbReference>
<evidence type="ECO:0000313" key="6">
    <source>
        <dbReference type="Proteomes" id="UP001180020"/>
    </source>
</evidence>
<feature type="region of interest" description="Disordered" evidence="2">
    <location>
        <begin position="92"/>
        <end position="122"/>
    </location>
</feature>
<reference evidence="5" key="1">
    <citation type="journal article" date="2023" name="Nat. Commun.">
        <title>Diploid and tetraploid genomes of Acorus and the evolution of monocots.</title>
        <authorList>
            <person name="Ma L."/>
            <person name="Liu K.W."/>
            <person name="Li Z."/>
            <person name="Hsiao Y.Y."/>
            <person name="Qi Y."/>
            <person name="Fu T."/>
            <person name="Tang G.D."/>
            <person name="Zhang D."/>
            <person name="Sun W.H."/>
            <person name="Liu D.K."/>
            <person name="Li Y."/>
            <person name="Chen G.Z."/>
            <person name="Liu X.D."/>
            <person name="Liao X.Y."/>
            <person name="Jiang Y.T."/>
            <person name="Yu X."/>
            <person name="Hao Y."/>
            <person name="Huang J."/>
            <person name="Zhao X.W."/>
            <person name="Ke S."/>
            <person name="Chen Y.Y."/>
            <person name="Wu W.L."/>
            <person name="Hsu J.L."/>
            <person name="Lin Y.F."/>
            <person name="Huang M.D."/>
            <person name="Li C.Y."/>
            <person name="Huang L."/>
            <person name="Wang Z.W."/>
            <person name="Zhao X."/>
            <person name="Zhong W.Y."/>
            <person name="Peng D.H."/>
            <person name="Ahmad S."/>
            <person name="Lan S."/>
            <person name="Zhang J.S."/>
            <person name="Tsai W.C."/>
            <person name="Van de Peer Y."/>
            <person name="Liu Z.J."/>
        </authorList>
    </citation>
    <scope>NUCLEOTIDE SEQUENCE</scope>
    <source>
        <strain evidence="5">CP</strain>
    </source>
</reference>
<accession>A0AAV9F262</accession>
<proteinExistence type="inferred from homology"/>
<evidence type="ECO:0000256" key="3">
    <source>
        <dbReference type="SAM" id="Phobius"/>
    </source>
</evidence>
<sequence>MAPPSTTTFAGQSYTFFPTKPIKGDAFVGFSAIQYLVKPPTQNPPPKTETKTNFHCWSEPTSRMSEESLAMCTEGLGCETGVVDVVDEDMLGTLSSPLSPPPSPLPRRQRQPKAAEREFPPPMKSIEAVKYVKHREGQRLVVKAVRASTILKADRSGGRVRLCLNWVDVPPMEEEEEEQEEEEEEEEEEIEEEEEEEDDLNENNKSCGEEIGMEKLWETPCLGRDFWWRVLDFYIYFFEFTKKLIVMILCTLFFFF</sequence>
<keyword evidence="3" id="KW-1133">Transmembrane helix</keyword>
<comment type="caution">
    <text evidence="5">The sequence shown here is derived from an EMBL/GenBank/DDBJ whole genome shotgun (WGS) entry which is preliminary data.</text>
</comment>
<dbReference type="AlphaFoldDB" id="A0AAV9F262"/>
<dbReference type="Pfam" id="PF11250">
    <property type="entry name" value="FAF"/>
    <property type="match status" value="1"/>
</dbReference>